<dbReference type="RefSeq" id="WP_021366506.1">
    <property type="nucleotide sequence ID" value="NZ_BBYB01000172.1"/>
</dbReference>
<dbReference type="InterPro" id="IPR047926">
    <property type="entry name" value="Ni_dep_LarA"/>
</dbReference>
<accession>A0A069AUS8</accession>
<dbReference type="NCBIfam" id="NF033504">
    <property type="entry name" value="Ni_dep_LarA"/>
    <property type="match status" value="1"/>
</dbReference>
<reference evidence="5" key="1">
    <citation type="submission" date="2014-07" db="EMBL/GenBank/DDBJ databases">
        <authorList>
            <person name="Monot Marc"/>
        </authorList>
    </citation>
    <scope>NUCLEOTIDE SEQUENCE</scope>
    <source>
        <strain evidence="5">7032989</strain>
        <strain evidence="3">7032994</strain>
    </source>
</reference>
<evidence type="ECO:0000313" key="4">
    <source>
        <dbReference type="EMBL" id="CDS86352.1"/>
    </source>
</evidence>
<dbReference type="EMBL" id="LK932392">
    <property type="protein sequence ID" value="CDS85860.1"/>
    <property type="molecule type" value="Genomic_DNA"/>
</dbReference>
<dbReference type="InterPro" id="IPR048520">
    <property type="entry name" value="LarA_C"/>
</dbReference>
<dbReference type="Gene3D" id="3.90.226.30">
    <property type="match status" value="1"/>
</dbReference>
<dbReference type="InterPro" id="IPR043166">
    <property type="entry name" value="LarA-like_C"/>
</dbReference>
<feature type="domain" description="Lactate racemase C-terminal" evidence="2">
    <location>
        <begin position="272"/>
        <end position="423"/>
    </location>
</feature>
<name>A0A069AUS8_CLODI</name>
<proteinExistence type="predicted"/>
<dbReference type="PANTHER" id="PTHR33171">
    <property type="entry name" value="LAR_N DOMAIN-CONTAINING PROTEIN"/>
    <property type="match status" value="1"/>
</dbReference>
<dbReference type="Gene3D" id="3.40.50.11440">
    <property type="match status" value="1"/>
</dbReference>
<sequence>MVKLKVPYSKQGMILEIPDERFLGVLESKSDNYIEHKTQEEIVEESMNNPIGSNSLEELVKGKKNVVIITSDHTRPVPSRITMPIILRRIRNVNPEIDVKIIVATGFHRPSTREELIYKMGEEIVDNEDIVMHISTDDKSMCKVGILPSGGDLYINKLAYEAELLIAEGFIEPHFFAGFSGGRKSVLPGIASAKTIMYNHCSDFIDSDNSRTGKLNNNPIHEDMVYAAKVAKLAFILNVVIDKDKKIIASFAGDVEKAHTKGCRFVTELSKVNSIKSDIVVTTNGGYPLDQNIYQSVKGMTAAEATCKDGGVIIMISACNDGHGGQSFYENVANADSPKQLLDKIRSVDRVDTIPDQWEFQILARILSKYTVIMVTDKCNPEMIKKMHMKHAFNFKEALEMATSIVGKESKVVVIPDGVSVIVK</sequence>
<dbReference type="PANTHER" id="PTHR33171:SF17">
    <property type="entry name" value="LARA-LIKE N-TERMINAL DOMAIN-CONTAINING PROTEIN"/>
    <property type="match status" value="1"/>
</dbReference>
<feature type="domain" description="LarA-like N-terminal" evidence="1">
    <location>
        <begin position="8"/>
        <end position="213"/>
    </location>
</feature>
<dbReference type="EMBL" id="LK932509">
    <property type="protein sequence ID" value="CDS86352.1"/>
    <property type="molecule type" value="Genomic_DNA"/>
</dbReference>
<dbReference type="AlphaFoldDB" id="A0A069AUS8"/>
<protein>
    <submittedName>
        <fullName evidence="5">Uncharacterized protein</fullName>
    </submittedName>
</protein>
<dbReference type="GO" id="GO:0050043">
    <property type="term" value="F:lactate racemase activity"/>
    <property type="evidence" value="ECO:0007669"/>
    <property type="project" value="InterPro"/>
</dbReference>
<evidence type="ECO:0000259" key="2">
    <source>
        <dbReference type="Pfam" id="PF21113"/>
    </source>
</evidence>
<dbReference type="InterPro" id="IPR018657">
    <property type="entry name" value="LarA-like_N"/>
</dbReference>
<organism evidence="5">
    <name type="scientific">Clostridioides difficile</name>
    <name type="common">Peptoclostridium difficile</name>
    <dbReference type="NCBI Taxonomy" id="1496"/>
    <lineage>
        <taxon>Bacteria</taxon>
        <taxon>Bacillati</taxon>
        <taxon>Bacillota</taxon>
        <taxon>Clostridia</taxon>
        <taxon>Peptostreptococcales</taxon>
        <taxon>Peptostreptococcaceae</taxon>
        <taxon>Clostridioides</taxon>
    </lineage>
</organism>
<dbReference type="InterPro" id="IPR048068">
    <property type="entry name" value="LarA-like"/>
</dbReference>
<evidence type="ECO:0000313" key="3">
    <source>
        <dbReference type="EMBL" id="CDS85860.1"/>
    </source>
</evidence>
<evidence type="ECO:0000313" key="5">
    <source>
        <dbReference type="EMBL" id="CDT37371.1"/>
    </source>
</evidence>
<dbReference type="EMBL" id="LK933127">
    <property type="protein sequence ID" value="CDT37371.1"/>
    <property type="molecule type" value="Genomic_DNA"/>
</dbReference>
<gene>
    <name evidence="5" type="ORF">BN1095_450076</name>
    <name evidence="4" type="ORF">BN1096_560075</name>
    <name evidence="3" type="ORF">BN1097_540077</name>
</gene>
<evidence type="ECO:0000259" key="1">
    <source>
        <dbReference type="Pfam" id="PF09861"/>
    </source>
</evidence>
<dbReference type="Pfam" id="PF21113">
    <property type="entry name" value="LarA_C"/>
    <property type="match status" value="1"/>
</dbReference>
<dbReference type="Pfam" id="PF09861">
    <property type="entry name" value="Lar_N"/>
    <property type="match status" value="1"/>
</dbReference>